<reference evidence="1 2" key="1">
    <citation type="journal article" date="2011" name="Science">
        <title>The ecoresponsive genome of Daphnia pulex.</title>
        <authorList>
            <person name="Colbourne J.K."/>
            <person name="Pfrender M.E."/>
            <person name="Gilbert D."/>
            <person name="Thomas W.K."/>
            <person name="Tucker A."/>
            <person name="Oakley T.H."/>
            <person name="Tokishita S."/>
            <person name="Aerts A."/>
            <person name="Arnold G.J."/>
            <person name="Basu M.K."/>
            <person name="Bauer D.J."/>
            <person name="Caceres C.E."/>
            <person name="Carmel L."/>
            <person name="Casola C."/>
            <person name="Choi J.H."/>
            <person name="Detter J.C."/>
            <person name="Dong Q."/>
            <person name="Dusheyko S."/>
            <person name="Eads B.D."/>
            <person name="Frohlich T."/>
            <person name="Geiler-Samerotte K.A."/>
            <person name="Gerlach D."/>
            <person name="Hatcher P."/>
            <person name="Jogdeo S."/>
            <person name="Krijgsveld J."/>
            <person name="Kriventseva E.V."/>
            <person name="Kultz D."/>
            <person name="Laforsch C."/>
            <person name="Lindquist E."/>
            <person name="Lopez J."/>
            <person name="Manak J.R."/>
            <person name="Muller J."/>
            <person name="Pangilinan J."/>
            <person name="Patwardhan R.P."/>
            <person name="Pitluck S."/>
            <person name="Pritham E.J."/>
            <person name="Rechtsteiner A."/>
            <person name="Rho M."/>
            <person name="Rogozin I.B."/>
            <person name="Sakarya O."/>
            <person name="Salamov A."/>
            <person name="Schaack S."/>
            <person name="Shapiro H."/>
            <person name="Shiga Y."/>
            <person name="Skalitzky C."/>
            <person name="Smith Z."/>
            <person name="Souvorov A."/>
            <person name="Sung W."/>
            <person name="Tang Z."/>
            <person name="Tsuchiya D."/>
            <person name="Tu H."/>
            <person name="Vos H."/>
            <person name="Wang M."/>
            <person name="Wolf Y.I."/>
            <person name="Yamagata H."/>
            <person name="Yamada T."/>
            <person name="Ye Y."/>
            <person name="Shaw J.R."/>
            <person name="Andrews J."/>
            <person name="Crease T.J."/>
            <person name="Tang H."/>
            <person name="Lucas S.M."/>
            <person name="Robertson H.M."/>
            <person name="Bork P."/>
            <person name="Koonin E.V."/>
            <person name="Zdobnov E.M."/>
            <person name="Grigoriev I.V."/>
            <person name="Lynch M."/>
            <person name="Boore J.L."/>
        </authorList>
    </citation>
    <scope>NUCLEOTIDE SEQUENCE [LARGE SCALE GENOMIC DNA]</scope>
</reference>
<sequence>MSLELKLQEKRQCNGGGENKFQLPGGDLQGFVCFTWTSAFHKYVDYCNLIKIQVILEGYLVTNPSNKLSSGKKFYTSEILSVRGIYGEKRLGEVFPKRSFAFPFMVSPNLPQQMIPSCRSSKMMNVAYRLKTRVILRDHGQQRAPDAAYSSFSHQLPFIVTPGSPNQATLDFILRAKSINNSSSTSIDLKVNANKQLVRASNESFQLRGSLSDFVASTQSPSAIEALVRLDQIHNSAKPVTKITGKLIQECTVDEGVTLQKKAELFNIRLDVGDKGERKCEELSIPFNLPSGLLPTLIEKDQSAKVSYRIQVSAYAGKKEDCCITLPLIVLSH</sequence>
<dbReference type="KEGG" id="dpx:DAPPUDRAFT_222801"/>
<evidence type="ECO:0000313" key="2">
    <source>
        <dbReference type="Proteomes" id="UP000000305"/>
    </source>
</evidence>
<dbReference type="Gene3D" id="2.60.40.640">
    <property type="match status" value="1"/>
</dbReference>
<name>E9G695_DAPPU</name>
<evidence type="ECO:0008006" key="3">
    <source>
        <dbReference type="Google" id="ProtNLM"/>
    </source>
</evidence>
<dbReference type="AlphaFoldDB" id="E9G695"/>
<evidence type="ECO:0000313" key="1">
    <source>
        <dbReference type="EMBL" id="EFX85030.1"/>
    </source>
</evidence>
<protein>
    <recommendedName>
        <fullName evidence="3">Arrestin C-terminal-like domain-containing protein</fullName>
    </recommendedName>
</protein>
<dbReference type="OrthoDB" id="6332849at2759"/>
<gene>
    <name evidence="1" type="ORF">DAPPUDRAFT_222801</name>
</gene>
<dbReference type="InterPro" id="IPR014752">
    <property type="entry name" value="Arrestin-like_C"/>
</dbReference>
<dbReference type="Proteomes" id="UP000000305">
    <property type="component" value="Unassembled WGS sequence"/>
</dbReference>
<dbReference type="HOGENOM" id="CLU_834862_0_0_1"/>
<accession>E9G695</accession>
<keyword evidence="2" id="KW-1185">Reference proteome</keyword>
<dbReference type="EMBL" id="GL732533">
    <property type="protein sequence ID" value="EFX85030.1"/>
    <property type="molecule type" value="Genomic_DNA"/>
</dbReference>
<dbReference type="InParanoid" id="E9G695"/>
<organism evidence="1 2">
    <name type="scientific">Daphnia pulex</name>
    <name type="common">Water flea</name>
    <dbReference type="NCBI Taxonomy" id="6669"/>
    <lineage>
        <taxon>Eukaryota</taxon>
        <taxon>Metazoa</taxon>
        <taxon>Ecdysozoa</taxon>
        <taxon>Arthropoda</taxon>
        <taxon>Crustacea</taxon>
        <taxon>Branchiopoda</taxon>
        <taxon>Diplostraca</taxon>
        <taxon>Cladocera</taxon>
        <taxon>Anomopoda</taxon>
        <taxon>Daphniidae</taxon>
        <taxon>Daphnia</taxon>
    </lineage>
</organism>
<proteinExistence type="predicted"/>